<keyword evidence="3 10" id="KW-0813">Transport</keyword>
<evidence type="ECO:0000313" key="14">
    <source>
        <dbReference type="Proteomes" id="UP000005139"/>
    </source>
</evidence>
<keyword evidence="5 10" id="KW-0812">Transmembrane</keyword>
<feature type="transmembrane region" description="Helical" evidence="10">
    <location>
        <begin position="130"/>
        <end position="152"/>
    </location>
</feature>
<evidence type="ECO:0000256" key="2">
    <source>
        <dbReference type="ARBA" id="ARBA00005887"/>
    </source>
</evidence>
<dbReference type="SUPFAM" id="SSF111352">
    <property type="entry name" value="Ammonium transporter"/>
    <property type="match status" value="1"/>
</dbReference>
<feature type="domain" description="Ammonium transporter AmtB-like" evidence="12">
    <location>
        <begin position="41"/>
        <end position="438"/>
    </location>
</feature>
<evidence type="ECO:0000256" key="9">
    <source>
        <dbReference type="ARBA" id="ARBA00050025"/>
    </source>
</evidence>
<comment type="subcellular location">
    <subcellularLocation>
        <location evidence="1 10">Cell membrane</location>
        <topology evidence="1 10">Multi-pass membrane protein</topology>
    </subcellularLocation>
</comment>
<dbReference type="PANTHER" id="PTHR43029:SF10">
    <property type="entry name" value="AMMONIUM TRANSPORTER MEP2"/>
    <property type="match status" value="1"/>
</dbReference>
<keyword evidence="4" id="KW-1003">Cell membrane</keyword>
<evidence type="ECO:0000313" key="13">
    <source>
        <dbReference type="EMBL" id="EAX48424.1"/>
    </source>
</evidence>
<feature type="transmembrane region" description="Helical" evidence="10">
    <location>
        <begin position="292"/>
        <end position="312"/>
    </location>
</feature>
<evidence type="ECO:0000256" key="5">
    <source>
        <dbReference type="ARBA" id="ARBA00022692"/>
    </source>
</evidence>
<reference evidence="13 14" key="1">
    <citation type="submission" date="2007-01" db="EMBL/GenBank/DDBJ databases">
        <title>Annotation of the draft genome assembly of Thermosinus carboxydivorans Nor1.</title>
        <authorList>
            <consortium name="US DOE Joint Genome Institute (JGI-ORNL)"/>
            <person name="Larimer F."/>
            <person name="Land M."/>
            <person name="Hauser L."/>
        </authorList>
    </citation>
    <scope>NUCLEOTIDE SEQUENCE [LARGE SCALE GENOMIC DNA]</scope>
    <source>
        <strain evidence="13 14">Nor1</strain>
    </source>
</reference>
<dbReference type="InterPro" id="IPR018047">
    <property type="entry name" value="Ammonium_transpt_CS"/>
</dbReference>
<sequence precursor="true">MKKLWTILSLCLLMLSIFMPAAFADGATPEPAKIDTGDTTFVLISAALVMLMTPGLALFYGGMVRTKNVLNTIMQSFFIVSLISVQWVLWGYSLAFGPDVNHIIGSLDWIGLKGVGQEPNADYAATIPHFAFMIFQAMFAVITPALITGAFAERMKFPAFVVFTLIWATVVYDPVAHWVWGVGGWMRELGVLDFAGGTVVHILSGVSGLVIALMLGKRKGYGSEAILPHHLPMTVIGASLLWFGWFGFNAGSALSANGLAASAFTVTNTAAAAATVAWVFTEWLFHGKPTILGAASGCIAGLVAITPAAGFVGTLPSVIIGLVAGIFCFLAVSVVKTKLGYDDALDAFGVHGIGGTWGAIATGLFASKAVNPAGADGLFFGNPEQLTTQLIGVAASWAFAIVMTFIILKVMGMFMQLRASENQEVMGLDLTEHGERGYAYQDLITGSPISYDLPAGKAVAANTSISLNS</sequence>
<comment type="caution">
    <text evidence="13">The sequence shown here is derived from an EMBL/GenBank/DDBJ whole genome shotgun (WGS) entry which is preliminary data.</text>
</comment>
<gene>
    <name evidence="13" type="ORF">TcarDRAFT_2374</name>
</gene>
<feature type="transmembrane region" description="Helical" evidence="10">
    <location>
        <begin position="318"/>
        <end position="335"/>
    </location>
</feature>
<evidence type="ECO:0000256" key="10">
    <source>
        <dbReference type="RuleBase" id="RU362002"/>
    </source>
</evidence>
<feature type="transmembrane region" description="Helical" evidence="10">
    <location>
        <begin position="386"/>
        <end position="408"/>
    </location>
</feature>
<keyword evidence="7 10" id="KW-0472">Membrane</keyword>
<dbReference type="PROSITE" id="PS01219">
    <property type="entry name" value="AMMONIUM_TRANSP"/>
    <property type="match status" value="1"/>
</dbReference>
<evidence type="ECO:0000256" key="7">
    <source>
        <dbReference type="ARBA" id="ARBA00023136"/>
    </source>
</evidence>
<evidence type="ECO:0000259" key="12">
    <source>
        <dbReference type="Pfam" id="PF00909"/>
    </source>
</evidence>
<feature type="transmembrane region" description="Helical" evidence="10">
    <location>
        <begin position="192"/>
        <end position="215"/>
    </location>
</feature>
<dbReference type="FunFam" id="1.10.3430.10:FF:000007">
    <property type="entry name" value="Ammonium transporter"/>
    <property type="match status" value="1"/>
</dbReference>
<feature type="transmembrane region" description="Helical" evidence="10">
    <location>
        <begin position="227"/>
        <end position="248"/>
    </location>
</feature>
<protein>
    <recommendedName>
        <fullName evidence="9 10">Ammonium transporter</fullName>
    </recommendedName>
</protein>
<feature type="transmembrane region" description="Helical" evidence="10">
    <location>
        <begin position="347"/>
        <end position="366"/>
    </location>
</feature>
<dbReference type="GO" id="GO:0008519">
    <property type="term" value="F:ammonium channel activity"/>
    <property type="evidence" value="ECO:0007669"/>
    <property type="project" value="InterPro"/>
</dbReference>
<dbReference type="RefSeq" id="WP_007288672.1">
    <property type="nucleotide sequence ID" value="NZ_AAWL01000003.1"/>
</dbReference>
<feature type="transmembrane region" description="Helical" evidence="10">
    <location>
        <begin position="159"/>
        <end position="180"/>
    </location>
</feature>
<keyword evidence="8 10" id="KW-0924">Ammonia transport</keyword>
<comment type="similarity">
    <text evidence="2 10">Belongs to the ammonia transporter channel (TC 1.A.11.2) family.</text>
</comment>
<dbReference type="Pfam" id="PF00909">
    <property type="entry name" value="Ammonium_transp"/>
    <property type="match status" value="1"/>
</dbReference>
<evidence type="ECO:0000256" key="1">
    <source>
        <dbReference type="ARBA" id="ARBA00004651"/>
    </source>
</evidence>
<dbReference type="NCBIfam" id="TIGR00836">
    <property type="entry name" value="amt"/>
    <property type="match status" value="1"/>
</dbReference>
<evidence type="ECO:0000256" key="6">
    <source>
        <dbReference type="ARBA" id="ARBA00022989"/>
    </source>
</evidence>
<proteinExistence type="inferred from homology"/>
<feature type="transmembrane region" description="Helical" evidence="10">
    <location>
        <begin position="73"/>
        <end position="92"/>
    </location>
</feature>
<evidence type="ECO:0000256" key="3">
    <source>
        <dbReference type="ARBA" id="ARBA00022448"/>
    </source>
</evidence>
<organism evidence="13 14">
    <name type="scientific">Thermosinus carboxydivorans Nor1</name>
    <dbReference type="NCBI Taxonomy" id="401526"/>
    <lineage>
        <taxon>Bacteria</taxon>
        <taxon>Bacillati</taxon>
        <taxon>Bacillota</taxon>
        <taxon>Negativicutes</taxon>
        <taxon>Selenomonadales</taxon>
        <taxon>Sporomusaceae</taxon>
        <taxon>Thermosinus</taxon>
    </lineage>
</organism>
<evidence type="ECO:0000256" key="4">
    <source>
        <dbReference type="ARBA" id="ARBA00022475"/>
    </source>
</evidence>
<dbReference type="GO" id="GO:0005886">
    <property type="term" value="C:plasma membrane"/>
    <property type="evidence" value="ECO:0007669"/>
    <property type="project" value="UniProtKB-SubCell"/>
</dbReference>
<feature type="transmembrane region" description="Helical" evidence="10">
    <location>
        <begin position="40"/>
        <end position="61"/>
    </location>
</feature>
<dbReference type="InterPro" id="IPR029020">
    <property type="entry name" value="Ammonium/urea_transptr"/>
</dbReference>
<feature type="transmembrane region" description="Helical" evidence="10">
    <location>
        <begin position="260"/>
        <end position="280"/>
    </location>
</feature>
<feature type="chain" id="PRO_5002634558" description="Ammonium transporter" evidence="11">
    <location>
        <begin position="25"/>
        <end position="469"/>
    </location>
</feature>
<dbReference type="AlphaFoldDB" id="A1HNS2"/>
<evidence type="ECO:0000256" key="11">
    <source>
        <dbReference type="SAM" id="SignalP"/>
    </source>
</evidence>
<dbReference type="InterPro" id="IPR024041">
    <property type="entry name" value="NH4_transpt_AmtB-like_dom"/>
</dbReference>
<keyword evidence="14" id="KW-1185">Reference proteome</keyword>
<reference evidence="13 14" key="2">
    <citation type="submission" date="2007-01" db="EMBL/GenBank/DDBJ databases">
        <title>Sequencing of the draft genome and assembly of Thermosinus carboxydivorans Nor1.</title>
        <authorList>
            <consortium name="US DOE Joint Genome Institute (JGI-PGF)"/>
            <person name="Copeland A."/>
            <person name="Lucas S."/>
            <person name="Lapidus A."/>
            <person name="Barry K."/>
            <person name="Glavina del Rio T."/>
            <person name="Dalin E."/>
            <person name="Tice H."/>
            <person name="Bruce D."/>
            <person name="Pitluck S."/>
            <person name="Richardson P."/>
        </authorList>
    </citation>
    <scope>NUCLEOTIDE SEQUENCE [LARGE SCALE GENOMIC DNA]</scope>
    <source>
        <strain evidence="13 14">Nor1</strain>
    </source>
</reference>
<feature type="signal peptide" evidence="11">
    <location>
        <begin position="1"/>
        <end position="24"/>
    </location>
</feature>
<dbReference type="OrthoDB" id="9814202at2"/>
<accession>A1HNS2</accession>
<keyword evidence="11" id="KW-0732">Signal</keyword>
<dbReference type="PANTHER" id="PTHR43029">
    <property type="entry name" value="AMMONIUM TRANSPORTER MEP2"/>
    <property type="match status" value="1"/>
</dbReference>
<dbReference type="InterPro" id="IPR001905">
    <property type="entry name" value="Ammonium_transpt"/>
</dbReference>
<evidence type="ECO:0000256" key="8">
    <source>
        <dbReference type="ARBA" id="ARBA00023177"/>
    </source>
</evidence>
<dbReference type="EMBL" id="AAWL01000003">
    <property type="protein sequence ID" value="EAX48424.1"/>
    <property type="molecule type" value="Genomic_DNA"/>
</dbReference>
<dbReference type="eggNOG" id="COG0004">
    <property type="taxonomic scope" value="Bacteria"/>
</dbReference>
<keyword evidence="6 10" id="KW-1133">Transmembrane helix</keyword>
<dbReference type="Gene3D" id="1.10.3430.10">
    <property type="entry name" value="Ammonium transporter AmtB like domains"/>
    <property type="match status" value="1"/>
</dbReference>
<name>A1HNS2_9FIRM</name>
<dbReference type="Proteomes" id="UP000005139">
    <property type="component" value="Unassembled WGS sequence"/>
</dbReference>